<sequence>MKYVALLSGGKDSCFNLLHCLRNGHQLVAAATLSPEPGKDEIDSYLYQTVGQDGIALIADALRVPLYRRVIRGHPLEQGSEYGTTSPGSAGTPGDETEDLYLLLETVLEHHPDVQGVAVGAILSNYQRVRVEHVCRRFPLTPLAYLWQRNQVALLSEMLATHIDAILIKVAGAGLTLSHLGLPLSAMHPTLLRLHAMYGTHPCGEGGEYESFTRDCPGIFKGRIVLQETEKVTSIEGDVAPVAYLRIKKAEVMYKNEEDVSAEAKHTNVPVPPLLEPCFQHVRIQVARSLGSPRSCTLPARIGPAVSRSLSLPPSVRALGPWIAVGNVHAPFENASHSIPEQLTQCFYNLKDILAKHTTSSSSEVLAKSAMITLFLPTLDSSTFSAANAAYSTFFGTSPPARACITAGESVTIECVAWAPERPPANSKAHLLESQTRRSLHVQSLSYWAPANIGPYSQAISISPWTFVSGQIGLLPASLTLPASSNIPPPCPIDVERDSEIRSCLDASSLALETALVLQHTSRLIRAAPISCKKGDEGGFGGSDGASEETNADGQGGHVQLALYYLVDAHDLKHVQAGVTAANDPLTPTLYVVVSSLPRGARLEKVVVVHSGRCALSSPDPTDDDAEIVERIPEFLQGDVPSFVLTTCSGDGQLELYWEVSHFLPLSEACAVLFIRCPVDEVCSSTVIVDAMEGAAERLKSVPALSPFLARTLVSKIFVRPGIEPDESTLFRGLVRVNFDIR</sequence>
<evidence type="ECO:0000256" key="2">
    <source>
        <dbReference type="ARBA" id="ARBA00012089"/>
    </source>
</evidence>
<feature type="domain" description="Diphthamide synthase" evidence="10">
    <location>
        <begin position="1"/>
        <end position="234"/>
    </location>
</feature>
<evidence type="ECO:0000256" key="5">
    <source>
        <dbReference type="ARBA" id="ARBA00022741"/>
    </source>
</evidence>
<dbReference type="Proteomes" id="UP000054018">
    <property type="component" value="Unassembled WGS sequence"/>
</dbReference>
<keyword evidence="4" id="KW-0436">Ligase</keyword>
<dbReference type="SUPFAM" id="SSF52402">
    <property type="entry name" value="Adenine nucleotide alpha hydrolases-like"/>
    <property type="match status" value="1"/>
</dbReference>
<name>A0A0C9YZ31_9AGAM</name>
<dbReference type="GO" id="GO:0017183">
    <property type="term" value="P:protein histidyl modification to diphthamide"/>
    <property type="evidence" value="ECO:0007669"/>
    <property type="project" value="TreeGrafter"/>
</dbReference>
<dbReference type="Gene3D" id="3.40.50.620">
    <property type="entry name" value="HUPs"/>
    <property type="match status" value="1"/>
</dbReference>
<dbReference type="SUPFAM" id="SSF55298">
    <property type="entry name" value="YjgF-like"/>
    <property type="match status" value="2"/>
</dbReference>
<evidence type="ECO:0000256" key="1">
    <source>
        <dbReference type="ARBA" id="ARBA00005156"/>
    </source>
</evidence>
<gene>
    <name evidence="11" type="ORF">PISMIDRAFT_87321</name>
</gene>
<protein>
    <recommendedName>
        <fullName evidence="3">Diphthine--ammonia ligase</fullName>
        <ecNumber evidence="2">6.3.1.14</ecNumber>
    </recommendedName>
    <alternativeName>
        <fullName evidence="7">Diphthamide synthase</fullName>
    </alternativeName>
    <alternativeName>
        <fullName evidence="8">Diphthamide synthetase</fullName>
    </alternativeName>
</protein>
<evidence type="ECO:0000256" key="4">
    <source>
        <dbReference type="ARBA" id="ARBA00022598"/>
    </source>
</evidence>
<dbReference type="Gene3D" id="3.90.1490.10">
    <property type="entry name" value="putative n-type atp pyrophosphatase, domain 2"/>
    <property type="match status" value="1"/>
</dbReference>
<dbReference type="FunFam" id="3.90.1490.10:FF:000001">
    <property type="entry name" value="Diphthine--ammonia ligase"/>
    <property type="match status" value="1"/>
</dbReference>
<proteinExistence type="predicted"/>
<dbReference type="PANTHER" id="PTHR12196">
    <property type="entry name" value="DOMAIN OF UNKNOWN FUNCTION 71 DUF71 -CONTAINING PROTEIN"/>
    <property type="match status" value="1"/>
</dbReference>
<reference evidence="11 12" key="1">
    <citation type="submission" date="2014-04" db="EMBL/GenBank/DDBJ databases">
        <authorList>
            <consortium name="DOE Joint Genome Institute"/>
            <person name="Kuo A."/>
            <person name="Kohler A."/>
            <person name="Costa M.D."/>
            <person name="Nagy L.G."/>
            <person name="Floudas D."/>
            <person name="Copeland A."/>
            <person name="Barry K.W."/>
            <person name="Cichocki N."/>
            <person name="Veneault-Fourrey C."/>
            <person name="LaButti K."/>
            <person name="Lindquist E.A."/>
            <person name="Lipzen A."/>
            <person name="Lundell T."/>
            <person name="Morin E."/>
            <person name="Murat C."/>
            <person name="Sun H."/>
            <person name="Tunlid A."/>
            <person name="Henrissat B."/>
            <person name="Grigoriev I.V."/>
            <person name="Hibbett D.S."/>
            <person name="Martin F."/>
            <person name="Nordberg H.P."/>
            <person name="Cantor M.N."/>
            <person name="Hua S.X."/>
        </authorList>
    </citation>
    <scope>NUCLEOTIDE SEQUENCE [LARGE SCALE GENOMIC DNA]</scope>
    <source>
        <strain evidence="11 12">441</strain>
    </source>
</reference>
<dbReference type="GO" id="GO:0005524">
    <property type="term" value="F:ATP binding"/>
    <property type="evidence" value="ECO:0007669"/>
    <property type="project" value="UniProtKB-KW"/>
</dbReference>
<dbReference type="FunFam" id="3.40.50.620:FF:000145">
    <property type="entry name" value="ATP-binding domain containing protein"/>
    <property type="match status" value="1"/>
</dbReference>
<evidence type="ECO:0000256" key="6">
    <source>
        <dbReference type="ARBA" id="ARBA00022840"/>
    </source>
</evidence>
<evidence type="ECO:0000256" key="3">
    <source>
        <dbReference type="ARBA" id="ARBA00018426"/>
    </source>
</evidence>
<evidence type="ECO:0000256" key="9">
    <source>
        <dbReference type="ARBA" id="ARBA00048108"/>
    </source>
</evidence>
<dbReference type="HOGENOM" id="CLU_010289_2_1_1"/>
<keyword evidence="5" id="KW-0547">Nucleotide-binding</keyword>
<dbReference type="InterPro" id="IPR014729">
    <property type="entry name" value="Rossmann-like_a/b/a_fold"/>
</dbReference>
<dbReference type="Pfam" id="PF01902">
    <property type="entry name" value="Diphthami_syn_2"/>
    <property type="match status" value="1"/>
</dbReference>
<dbReference type="EC" id="6.3.1.14" evidence="2"/>
<organism evidence="11 12">
    <name type="scientific">Pisolithus microcarpus 441</name>
    <dbReference type="NCBI Taxonomy" id="765257"/>
    <lineage>
        <taxon>Eukaryota</taxon>
        <taxon>Fungi</taxon>
        <taxon>Dikarya</taxon>
        <taxon>Basidiomycota</taxon>
        <taxon>Agaricomycotina</taxon>
        <taxon>Agaricomycetes</taxon>
        <taxon>Agaricomycetidae</taxon>
        <taxon>Boletales</taxon>
        <taxon>Sclerodermatineae</taxon>
        <taxon>Pisolithaceae</taxon>
        <taxon>Pisolithus</taxon>
    </lineage>
</organism>
<dbReference type="OrthoDB" id="686384at2759"/>
<evidence type="ECO:0000259" key="10">
    <source>
        <dbReference type="Pfam" id="PF01902"/>
    </source>
</evidence>
<reference evidence="12" key="2">
    <citation type="submission" date="2015-01" db="EMBL/GenBank/DDBJ databases">
        <title>Evolutionary Origins and Diversification of the Mycorrhizal Mutualists.</title>
        <authorList>
            <consortium name="DOE Joint Genome Institute"/>
            <consortium name="Mycorrhizal Genomics Consortium"/>
            <person name="Kohler A."/>
            <person name="Kuo A."/>
            <person name="Nagy L.G."/>
            <person name="Floudas D."/>
            <person name="Copeland A."/>
            <person name="Barry K.W."/>
            <person name="Cichocki N."/>
            <person name="Veneault-Fourrey C."/>
            <person name="LaButti K."/>
            <person name="Lindquist E.A."/>
            <person name="Lipzen A."/>
            <person name="Lundell T."/>
            <person name="Morin E."/>
            <person name="Murat C."/>
            <person name="Riley R."/>
            <person name="Ohm R."/>
            <person name="Sun H."/>
            <person name="Tunlid A."/>
            <person name="Henrissat B."/>
            <person name="Grigoriev I.V."/>
            <person name="Hibbett D.S."/>
            <person name="Martin F."/>
        </authorList>
    </citation>
    <scope>NUCLEOTIDE SEQUENCE [LARGE SCALE GENOMIC DNA]</scope>
    <source>
        <strain evidence="12">441</strain>
    </source>
</reference>
<dbReference type="NCBIfam" id="TIGR00290">
    <property type="entry name" value="MJ0570_dom"/>
    <property type="match status" value="1"/>
</dbReference>
<accession>A0A0C9YZ31</accession>
<evidence type="ECO:0000256" key="7">
    <source>
        <dbReference type="ARBA" id="ARBA00029814"/>
    </source>
</evidence>
<comment type="pathway">
    <text evidence="1">Protein modification; peptidyl-diphthamide biosynthesis.</text>
</comment>
<dbReference type="STRING" id="765257.A0A0C9YZ31"/>
<dbReference type="GO" id="GO:0017178">
    <property type="term" value="F:diphthine-ammonia ligase activity"/>
    <property type="evidence" value="ECO:0007669"/>
    <property type="project" value="UniProtKB-EC"/>
</dbReference>
<dbReference type="PANTHER" id="PTHR12196:SF2">
    <property type="entry name" value="DIPHTHINE--AMMONIA LIGASE"/>
    <property type="match status" value="1"/>
</dbReference>
<dbReference type="InterPro" id="IPR030662">
    <property type="entry name" value="DPH6/MJ0570"/>
</dbReference>
<dbReference type="Gene3D" id="3.30.1330.40">
    <property type="entry name" value="RutC-like"/>
    <property type="match status" value="2"/>
</dbReference>
<comment type="catalytic activity">
    <reaction evidence="9">
        <text>diphthine-[translation elongation factor 2] + NH4(+) + ATP = diphthamide-[translation elongation factor 2] + AMP + diphosphate + H(+)</text>
        <dbReference type="Rhea" id="RHEA:19753"/>
        <dbReference type="Rhea" id="RHEA-COMP:10172"/>
        <dbReference type="Rhea" id="RHEA-COMP:10174"/>
        <dbReference type="ChEBI" id="CHEBI:15378"/>
        <dbReference type="ChEBI" id="CHEBI:16692"/>
        <dbReference type="ChEBI" id="CHEBI:28938"/>
        <dbReference type="ChEBI" id="CHEBI:30616"/>
        <dbReference type="ChEBI" id="CHEBI:33019"/>
        <dbReference type="ChEBI" id="CHEBI:82696"/>
        <dbReference type="ChEBI" id="CHEBI:456215"/>
        <dbReference type="EC" id="6.3.1.14"/>
    </reaction>
</comment>
<evidence type="ECO:0000313" key="12">
    <source>
        <dbReference type="Proteomes" id="UP000054018"/>
    </source>
</evidence>
<dbReference type="InterPro" id="IPR002761">
    <property type="entry name" value="Diphthami_syn_dom"/>
</dbReference>
<evidence type="ECO:0000256" key="8">
    <source>
        <dbReference type="ARBA" id="ARBA00031552"/>
    </source>
</evidence>
<dbReference type="CDD" id="cd01994">
    <property type="entry name" value="AANH_PF0828-like"/>
    <property type="match status" value="1"/>
</dbReference>
<evidence type="ECO:0000313" key="11">
    <source>
        <dbReference type="EMBL" id="KIK30420.1"/>
    </source>
</evidence>
<keyword evidence="12" id="KW-1185">Reference proteome</keyword>
<dbReference type="EMBL" id="KN833686">
    <property type="protein sequence ID" value="KIK30420.1"/>
    <property type="molecule type" value="Genomic_DNA"/>
</dbReference>
<dbReference type="AlphaFoldDB" id="A0A0C9YZ31"/>
<keyword evidence="6" id="KW-0067">ATP-binding</keyword>
<dbReference type="InterPro" id="IPR035959">
    <property type="entry name" value="RutC-like_sf"/>
</dbReference>